<dbReference type="InterPro" id="IPR014718">
    <property type="entry name" value="GH-type_carb-bd"/>
</dbReference>
<sequence length="334" mass="37367">MTREDKTCAATVVAVNGIEGVRLENGWLSAVILVGKGTDVWELTYKPLNLQLLMKTRAGLSLCEGRDLRKNRLTHYAEDYPGGWQEILPNRASFEGGRQEVGRDREGEAAGVPWDYAVEEDGGSCVTLRCRLTLPYTPLAVEKTLSLAAGESVLRIAERVVNVGRDDVHFIWTHHPAFGSPLVGEGAEILLPKGSRAFNVVRYERERETTPAASFEEAVDAVRLPSGSNKDLRAVDPPAPDGEACYMPLKNLEEGLAGIYQPALNVRLLLEWDHLLFPCLRYWSNNDDDLYTVALEPSTSWYSDIGDCVRHDNCITLAPREERRFWLNMRVEQP</sequence>
<dbReference type="Pfam" id="PF14486">
    <property type="entry name" value="DUF4432"/>
    <property type="match status" value="1"/>
</dbReference>
<evidence type="ECO:0000313" key="1">
    <source>
        <dbReference type="EMBL" id="MDI4648351.1"/>
    </source>
</evidence>
<dbReference type="Proteomes" id="UP001161691">
    <property type="component" value="Unassembled WGS sequence"/>
</dbReference>
<dbReference type="InterPro" id="IPR011013">
    <property type="entry name" value="Gal_mutarotase_sf_dom"/>
</dbReference>
<proteinExistence type="predicted"/>
<dbReference type="RefSeq" id="WP_282911070.1">
    <property type="nucleotide sequence ID" value="NZ_JAGRPV010000001.1"/>
</dbReference>
<reference evidence="1" key="1">
    <citation type="submission" date="2023-04" db="EMBL/GenBank/DDBJ databases">
        <title>Comparative genomic analysis of Cohnella hashimotonis sp. nov., isolated from the International Space Station.</title>
        <authorList>
            <person name="Venkateswaran K."/>
            <person name="Simpson A."/>
        </authorList>
    </citation>
    <scope>NUCLEOTIDE SEQUENCE</scope>
    <source>
        <strain evidence="1">F6_2S_P_1</strain>
    </source>
</reference>
<accession>A0ABT6TNB2</accession>
<evidence type="ECO:0000313" key="2">
    <source>
        <dbReference type="Proteomes" id="UP001161691"/>
    </source>
</evidence>
<dbReference type="EMBL" id="JAGRPV010000001">
    <property type="protein sequence ID" value="MDI4648351.1"/>
    <property type="molecule type" value="Genomic_DNA"/>
</dbReference>
<gene>
    <name evidence="1" type="ORF">KB449_25590</name>
</gene>
<comment type="caution">
    <text evidence="1">The sequence shown here is derived from an EMBL/GenBank/DDBJ whole genome shotgun (WGS) entry which is preliminary data.</text>
</comment>
<dbReference type="SUPFAM" id="SSF74650">
    <property type="entry name" value="Galactose mutarotase-like"/>
    <property type="match status" value="1"/>
</dbReference>
<name>A0ABT6TNB2_9BACL</name>
<dbReference type="Gene3D" id="2.70.98.10">
    <property type="match status" value="1"/>
</dbReference>
<keyword evidence="2" id="KW-1185">Reference proteome</keyword>
<protein>
    <submittedName>
        <fullName evidence="1">DUF4432 family protein</fullName>
    </submittedName>
</protein>
<organism evidence="1 2">
    <name type="scientific">Cohnella hashimotonis</name>
    <dbReference type="NCBI Taxonomy" id="2826895"/>
    <lineage>
        <taxon>Bacteria</taxon>
        <taxon>Bacillati</taxon>
        <taxon>Bacillota</taxon>
        <taxon>Bacilli</taxon>
        <taxon>Bacillales</taxon>
        <taxon>Paenibacillaceae</taxon>
        <taxon>Cohnella</taxon>
    </lineage>
</organism>
<dbReference type="InterPro" id="IPR027839">
    <property type="entry name" value="DUF4432"/>
</dbReference>